<dbReference type="AlphaFoldDB" id="A0A7H1NNC2"/>
<keyword evidence="2 6" id="KW-0812">Transmembrane</keyword>
<proteinExistence type="predicted"/>
<keyword evidence="10" id="KW-1185">Reference proteome</keyword>
<feature type="region of interest" description="Disordered" evidence="5">
    <location>
        <begin position="1"/>
        <end position="50"/>
    </location>
</feature>
<evidence type="ECO:0000259" key="8">
    <source>
        <dbReference type="Pfam" id="PF25954"/>
    </source>
</evidence>
<dbReference type="Gene3D" id="2.40.50.100">
    <property type="match status" value="1"/>
</dbReference>
<dbReference type="GO" id="GO:0055085">
    <property type="term" value="P:transmembrane transport"/>
    <property type="evidence" value="ECO:0007669"/>
    <property type="project" value="InterPro"/>
</dbReference>
<dbReference type="InterPro" id="IPR058792">
    <property type="entry name" value="Beta-barrel_RND_2"/>
</dbReference>
<dbReference type="InterPro" id="IPR058625">
    <property type="entry name" value="MdtA-like_BSH"/>
</dbReference>
<dbReference type="Pfam" id="PF25954">
    <property type="entry name" value="Beta-barrel_RND_2"/>
    <property type="match status" value="1"/>
</dbReference>
<dbReference type="EMBL" id="CP060244">
    <property type="protein sequence ID" value="QNT77282.1"/>
    <property type="molecule type" value="Genomic_DNA"/>
</dbReference>
<dbReference type="KEGG" id="ebla:JGUZn3_00150"/>
<keyword evidence="3 6" id="KW-1133">Transmembrane helix</keyword>
<feature type="domain" description="CusB-like beta-barrel" evidence="8">
    <location>
        <begin position="296"/>
        <end position="336"/>
    </location>
</feature>
<reference evidence="9 10" key="1">
    <citation type="submission" date="2020-08" db="EMBL/GenBank/DDBJ databases">
        <title>Complete genome sequence of Entomobacter blattae G55GP.</title>
        <authorList>
            <person name="Poehlein A."/>
            <person name="Guzman J."/>
            <person name="Daniel R."/>
            <person name="Vilcinskas A."/>
        </authorList>
    </citation>
    <scope>NUCLEOTIDE SEQUENCE [LARGE SCALE GENOMIC DNA]</scope>
    <source>
        <strain evidence="9 10">G55GP</strain>
    </source>
</reference>
<gene>
    <name evidence="9" type="primary">emrA</name>
    <name evidence="9" type="ORF">JGUZn3_00150</name>
</gene>
<dbReference type="PANTHER" id="PTHR30386">
    <property type="entry name" value="MEMBRANE FUSION SUBUNIT OF EMRAB-TOLC MULTIDRUG EFFLUX PUMP"/>
    <property type="match status" value="1"/>
</dbReference>
<evidence type="ECO:0000256" key="2">
    <source>
        <dbReference type="ARBA" id="ARBA00022692"/>
    </source>
</evidence>
<dbReference type="RefSeq" id="WP_238996834.1">
    <property type="nucleotide sequence ID" value="NZ_CP060244.1"/>
</dbReference>
<dbReference type="Proteomes" id="UP000516349">
    <property type="component" value="Chromosome"/>
</dbReference>
<dbReference type="PANTHER" id="PTHR30386:SF26">
    <property type="entry name" value="TRANSPORT PROTEIN COMB"/>
    <property type="match status" value="1"/>
</dbReference>
<evidence type="ECO:0000256" key="3">
    <source>
        <dbReference type="ARBA" id="ARBA00022989"/>
    </source>
</evidence>
<dbReference type="Gene3D" id="2.40.30.170">
    <property type="match status" value="1"/>
</dbReference>
<dbReference type="GO" id="GO:0016020">
    <property type="term" value="C:membrane"/>
    <property type="evidence" value="ECO:0007669"/>
    <property type="project" value="UniProtKB-SubCell"/>
</dbReference>
<feature type="compositionally biased region" description="Basic and acidic residues" evidence="5">
    <location>
        <begin position="13"/>
        <end position="43"/>
    </location>
</feature>
<name>A0A7H1NNC2_9PROT</name>
<protein>
    <submittedName>
        <fullName evidence="9">Multidrug export protein EmrA</fullName>
    </submittedName>
</protein>
<dbReference type="InterPro" id="IPR050739">
    <property type="entry name" value="MFP"/>
</dbReference>
<dbReference type="SUPFAM" id="SSF111369">
    <property type="entry name" value="HlyD-like secretion proteins"/>
    <property type="match status" value="2"/>
</dbReference>
<dbReference type="Gene3D" id="1.10.287.470">
    <property type="entry name" value="Helix hairpin bin"/>
    <property type="match status" value="2"/>
</dbReference>
<keyword evidence="4 6" id="KW-0472">Membrane</keyword>
<evidence type="ECO:0000256" key="5">
    <source>
        <dbReference type="SAM" id="MobiDB-lite"/>
    </source>
</evidence>
<evidence type="ECO:0000259" key="7">
    <source>
        <dbReference type="Pfam" id="PF25917"/>
    </source>
</evidence>
<evidence type="ECO:0000256" key="1">
    <source>
        <dbReference type="ARBA" id="ARBA00004167"/>
    </source>
</evidence>
<comment type="subcellular location">
    <subcellularLocation>
        <location evidence="1">Membrane</location>
        <topology evidence="1">Single-pass membrane protein</topology>
    </subcellularLocation>
</comment>
<dbReference type="Pfam" id="PF25917">
    <property type="entry name" value="BSH_RND"/>
    <property type="match status" value="1"/>
</dbReference>
<evidence type="ECO:0000256" key="4">
    <source>
        <dbReference type="ARBA" id="ARBA00023136"/>
    </source>
</evidence>
<sequence length="396" mass="43548">MTEIQQASVEQASSHKDNPQGHLDQETSLDHASRAPRETHKGDSAPSSQKKPFVKWGLMATILIMVIGCGVYWWLTRYDVSTDDAFTAGRAVTIAPHVSGYVVSLEVNDNQFVHKGQVLLRIDPRDYQANYDNAKALLEQAQSQYFASQYSFLVAQKAFPGRLKLAQSQVEAAKAQLFKTQTDYKRQHSIARPATTQQDIDYSKAALDSAKAQLMQAEAQVMIDEPVKANIGNSQSQVSQQKGSLSAAQAQLALTNLNLEWTVVRAPHDGWVSRRNVEQGSFVNTGQALLSIVEPEVWVIANYKETQITHIRPGQKVTIKVDAYPFLKLEGHVDSLQLGTGATFSAFPPENATGNYVKIVQRVPVKILIDKGLDPKLPLALGLSVVPTVDTSTTPK</sequence>
<feature type="transmembrane region" description="Helical" evidence="6">
    <location>
        <begin position="56"/>
        <end position="75"/>
    </location>
</feature>
<accession>A0A7H1NNC2</accession>
<feature type="domain" description="Multidrug resistance protein MdtA-like barrel-sandwich hybrid" evidence="7">
    <location>
        <begin position="90"/>
        <end position="293"/>
    </location>
</feature>
<organism evidence="9 10">
    <name type="scientific">Entomobacter blattae</name>
    <dbReference type="NCBI Taxonomy" id="2762277"/>
    <lineage>
        <taxon>Bacteria</taxon>
        <taxon>Pseudomonadati</taxon>
        <taxon>Pseudomonadota</taxon>
        <taxon>Alphaproteobacteria</taxon>
        <taxon>Acetobacterales</taxon>
        <taxon>Acetobacteraceae</taxon>
        <taxon>Entomobacter</taxon>
    </lineage>
</organism>
<evidence type="ECO:0000256" key="6">
    <source>
        <dbReference type="SAM" id="Phobius"/>
    </source>
</evidence>
<evidence type="ECO:0000313" key="10">
    <source>
        <dbReference type="Proteomes" id="UP000516349"/>
    </source>
</evidence>
<evidence type="ECO:0000313" key="9">
    <source>
        <dbReference type="EMBL" id="QNT77282.1"/>
    </source>
</evidence>
<feature type="compositionally biased region" description="Polar residues" evidence="5">
    <location>
        <begin position="1"/>
        <end position="12"/>
    </location>
</feature>